<comment type="function">
    <text evidence="10">Catalyzes the last two steps in the biosynthesis of 5-methylaminomethyl-2-thiouridine (mnm(5)s(2)U) at the wobble position (U34) in tRNA. Catalyzes the FAD-dependent demodification of cmnm(5)s(2)U34 to nm(5)s(2)U34, followed by the transfer of a methyl group from S-adenosyl-L-methionine to nm(5)s(2)U34, to form mnm(5)s(2)U34.</text>
</comment>
<comment type="catalytic activity">
    <reaction evidence="10">
        <text>5-aminomethyl-2-thiouridine(34) in tRNA + S-adenosyl-L-methionine = 5-methylaminomethyl-2-thiouridine(34) in tRNA + S-adenosyl-L-homocysteine + H(+)</text>
        <dbReference type="Rhea" id="RHEA:19569"/>
        <dbReference type="Rhea" id="RHEA-COMP:10195"/>
        <dbReference type="Rhea" id="RHEA-COMP:10197"/>
        <dbReference type="ChEBI" id="CHEBI:15378"/>
        <dbReference type="ChEBI" id="CHEBI:57856"/>
        <dbReference type="ChEBI" id="CHEBI:59789"/>
        <dbReference type="ChEBI" id="CHEBI:74454"/>
        <dbReference type="ChEBI" id="CHEBI:74455"/>
        <dbReference type="EC" id="2.1.1.61"/>
    </reaction>
</comment>
<reference evidence="12 13" key="1">
    <citation type="journal article" date="2020" name="Front. Plant Sci.">
        <title>Isolation of Rhizosphere Bacteria That Improve Quality and Water Stress Tolerance in Greenhouse Ornamentals.</title>
        <authorList>
            <person name="Nordstedt N.P."/>
            <person name="Jones M.L."/>
        </authorList>
    </citation>
    <scope>NUCLEOTIDE SEQUENCE [LARGE SCALE GENOMIC DNA]</scope>
    <source>
        <strain evidence="12 13">C6C2</strain>
    </source>
</reference>
<evidence type="ECO:0000256" key="9">
    <source>
        <dbReference type="ARBA" id="ARBA00023268"/>
    </source>
</evidence>
<evidence type="ECO:0000256" key="4">
    <source>
        <dbReference type="ARBA" id="ARBA00022679"/>
    </source>
</evidence>
<dbReference type="PANTHER" id="PTHR13847:SF283">
    <property type="entry name" value="TRNA 5-METHYLAMINOMETHYL-2-THIOURIDINE BIOSYNTHESIS BIFUNCTIONAL PROTEIN MNMC"/>
    <property type="match status" value="1"/>
</dbReference>
<proteinExistence type="inferred from homology"/>
<dbReference type="InterPro" id="IPR017610">
    <property type="entry name" value="tRNA_S-uridine_synth_MnmC_C"/>
</dbReference>
<evidence type="ECO:0000313" key="12">
    <source>
        <dbReference type="EMBL" id="NUU03820.1"/>
    </source>
</evidence>
<evidence type="ECO:0000256" key="3">
    <source>
        <dbReference type="ARBA" id="ARBA00022630"/>
    </source>
</evidence>
<keyword evidence="2 10" id="KW-0489">Methyltransferase</keyword>
<dbReference type="PANTHER" id="PTHR13847">
    <property type="entry name" value="SARCOSINE DEHYDROGENASE-RELATED"/>
    <property type="match status" value="1"/>
</dbReference>
<comment type="caution">
    <text evidence="12">The sequence shown here is derived from an EMBL/GenBank/DDBJ whole genome shotgun (WGS) entry which is preliminary data.</text>
</comment>
<keyword evidence="3 10" id="KW-0285">Flavoprotein</keyword>
<dbReference type="SUPFAM" id="SSF51905">
    <property type="entry name" value="FAD/NAD(P)-binding domain"/>
    <property type="match status" value="1"/>
</dbReference>
<keyword evidence="9 10" id="KW-0511">Multifunctional enzyme</keyword>
<protein>
    <recommendedName>
        <fullName evidence="10">tRNA 5-methylaminomethyl-2-thiouridine biosynthesis bifunctional protein MnmC</fullName>
        <shortName evidence="10">tRNA mnm(5)s(2)U biosynthesis bifunctional protein</shortName>
    </recommendedName>
    <domain>
        <recommendedName>
            <fullName evidence="10">tRNA (mnm(5)s(2)U34)-methyltransferase</fullName>
            <ecNumber evidence="10">2.1.1.61</ecNumber>
        </recommendedName>
    </domain>
    <domain>
        <recommendedName>
            <fullName evidence="10">FAD-dependent cmnm(5)s(2)U34 oxidoreductase</fullName>
            <ecNumber evidence="10">1.5.-.-</ecNumber>
        </recommendedName>
    </domain>
</protein>
<evidence type="ECO:0000256" key="5">
    <source>
        <dbReference type="ARBA" id="ARBA00022691"/>
    </source>
</evidence>
<dbReference type="GO" id="GO:0004808">
    <property type="term" value="F:tRNA (5-methylaminomethyl-2-thiouridylate)(34)-methyltransferase activity"/>
    <property type="evidence" value="ECO:0007669"/>
    <property type="project" value="UniProtKB-EC"/>
</dbReference>
<name>A0ABX2M365_9BURK</name>
<dbReference type="HAMAP" id="MF_01102">
    <property type="entry name" value="MnmC"/>
    <property type="match status" value="1"/>
</dbReference>
<keyword evidence="1 10" id="KW-0963">Cytoplasm</keyword>
<comment type="cofactor">
    <cofactor evidence="10">
        <name>FAD</name>
        <dbReference type="ChEBI" id="CHEBI:57692"/>
    </cofactor>
</comment>
<dbReference type="Pfam" id="PF01266">
    <property type="entry name" value="DAO"/>
    <property type="match status" value="1"/>
</dbReference>
<feature type="domain" description="FAD dependent oxidoreductase" evidence="11">
    <location>
        <begin position="249"/>
        <end position="628"/>
    </location>
</feature>
<comment type="subcellular location">
    <subcellularLocation>
        <location evidence="10">Cytoplasm</location>
    </subcellularLocation>
</comment>
<dbReference type="Gene3D" id="3.50.50.60">
    <property type="entry name" value="FAD/NAD(P)-binding domain"/>
    <property type="match status" value="1"/>
</dbReference>
<dbReference type="EC" id="2.1.1.61" evidence="10"/>
<feature type="region of interest" description="FAD-dependent cmnm(5)s(2)U34 oxidoreductase" evidence="10">
    <location>
        <begin position="252"/>
        <end position="663"/>
    </location>
</feature>
<dbReference type="SUPFAM" id="SSF54373">
    <property type="entry name" value="FAD-linked reductases, C-terminal domain"/>
    <property type="match status" value="1"/>
</dbReference>
<keyword evidence="6 10" id="KW-0819">tRNA processing</keyword>
<comment type="similarity">
    <text evidence="10">In the C-terminal section; belongs to the DAO family.</text>
</comment>
<sequence length="663" mass="70425">MPARPLIPASEELLALWRADPAAHDAGFVARLLEAPQTGLQASLQTQDAVTVLDLHFGAGLGFLQTWRCFDRLRGQGAARLHYVAIQPHPCTPEQLAALHAGWPGLATPARRLREAWPQLLPGTHRLLLDDGRVTLTLVFGALDEELARLEAPADLFYLHGRQQAFDPAASDWNAHACKRLARLAWTGARALVFEGGQAAAAMRQVGFAGDVVEGALAMGYAPGWGRPPSHVAAADTPLLRRPPHARHALVIGAGLAGTAAVERLAARGWRINLIDAGPGVATRASGNHGGLFMPALARDDSPLARLTRAAFLFVADRLRQLGGVGTQEGAAIAGEACGILQFGRDAKQALSFEQGAAQWNYPARYARWMSADDTRALLGMPTMGGGYFFPEAGWLNPPSVCRRLLAAAREQAEVTTHFGRTVAALRREEGHWLALDEQGEVIAQAPVAILAAGAQARTLAQSAALPLNAVRGQVTHLPAQGFPELPVALCGDGYLTRPYAGRICMGASYDRDDDPTLRASSHAENLDRLQHMLPDIAGRYAMPEVADTADAANAADAAAMSLQGRVGFRCIAPDRLPLVGALPDLDDTAATPTRLDAVPRHPGLYGLLGYASRGLIWAPLMAELLAASLEREPLPLPRDLLAALDPGRFALKGAATGVASEE</sequence>
<evidence type="ECO:0000256" key="2">
    <source>
        <dbReference type="ARBA" id="ARBA00022603"/>
    </source>
</evidence>
<keyword evidence="13" id="KW-1185">Reference proteome</keyword>
<evidence type="ECO:0000256" key="6">
    <source>
        <dbReference type="ARBA" id="ARBA00022694"/>
    </source>
</evidence>
<dbReference type="EC" id="1.5.-.-" evidence="10"/>
<dbReference type="NCBIfam" id="TIGR03197">
    <property type="entry name" value="MnmC_Cterm"/>
    <property type="match status" value="1"/>
</dbReference>
<evidence type="ECO:0000256" key="10">
    <source>
        <dbReference type="HAMAP-Rule" id="MF_01102"/>
    </source>
</evidence>
<evidence type="ECO:0000256" key="8">
    <source>
        <dbReference type="ARBA" id="ARBA00023002"/>
    </source>
</evidence>
<feature type="region of interest" description="tRNA (mnm(5)s(2)U34)-methyltransferase" evidence="10">
    <location>
        <begin position="1"/>
        <end position="237"/>
    </location>
</feature>
<dbReference type="Gene3D" id="3.30.9.10">
    <property type="entry name" value="D-Amino Acid Oxidase, subunit A, domain 2"/>
    <property type="match status" value="1"/>
</dbReference>
<dbReference type="EMBL" id="JABFMT010000028">
    <property type="protein sequence ID" value="NUU03820.1"/>
    <property type="molecule type" value="Genomic_DNA"/>
</dbReference>
<dbReference type="GO" id="GO:0032259">
    <property type="term" value="P:methylation"/>
    <property type="evidence" value="ECO:0007669"/>
    <property type="project" value="UniProtKB-KW"/>
</dbReference>
<keyword evidence="7 10" id="KW-0274">FAD</keyword>
<keyword evidence="4 10" id="KW-0808">Transferase</keyword>
<evidence type="ECO:0000313" key="13">
    <source>
        <dbReference type="Proteomes" id="UP000536746"/>
    </source>
</evidence>
<dbReference type="Proteomes" id="UP000536746">
    <property type="component" value="Unassembled WGS sequence"/>
</dbReference>
<organism evidence="12 13">
    <name type="scientific">Herbaspirillum robiniae</name>
    <dbReference type="NCBI Taxonomy" id="2014887"/>
    <lineage>
        <taxon>Bacteria</taxon>
        <taxon>Pseudomonadati</taxon>
        <taxon>Pseudomonadota</taxon>
        <taxon>Betaproteobacteria</taxon>
        <taxon>Burkholderiales</taxon>
        <taxon>Oxalobacteraceae</taxon>
        <taxon>Herbaspirillum</taxon>
    </lineage>
</organism>
<dbReference type="Gene3D" id="3.40.50.150">
    <property type="entry name" value="Vaccinia Virus protein VP39"/>
    <property type="match status" value="1"/>
</dbReference>
<dbReference type="InterPro" id="IPR023032">
    <property type="entry name" value="tRNA_MAMT_biosynth_bifunc_MnmC"/>
</dbReference>
<comment type="similarity">
    <text evidence="10">In the N-terminal section; belongs to the methyltransferase superfamily. tRNA (mnm(5)s(2)U34)-methyltransferase family.</text>
</comment>
<dbReference type="InterPro" id="IPR006076">
    <property type="entry name" value="FAD-dep_OxRdtase"/>
</dbReference>
<keyword evidence="5 10" id="KW-0949">S-adenosyl-L-methionine</keyword>
<evidence type="ECO:0000256" key="1">
    <source>
        <dbReference type="ARBA" id="ARBA00022490"/>
    </source>
</evidence>
<accession>A0ABX2M365</accession>
<dbReference type="InterPro" id="IPR036188">
    <property type="entry name" value="FAD/NAD-bd_sf"/>
</dbReference>
<keyword evidence="8 10" id="KW-0560">Oxidoreductase</keyword>
<evidence type="ECO:0000256" key="7">
    <source>
        <dbReference type="ARBA" id="ARBA00022827"/>
    </source>
</evidence>
<gene>
    <name evidence="10 12" type="primary">mnmC</name>
    <name evidence="12" type="ORF">HNO84_19585</name>
</gene>
<dbReference type="RefSeq" id="WP_079217453.1">
    <property type="nucleotide sequence ID" value="NZ_CP018845.1"/>
</dbReference>
<evidence type="ECO:0000259" key="11">
    <source>
        <dbReference type="Pfam" id="PF01266"/>
    </source>
</evidence>
<dbReference type="InterPro" id="IPR029063">
    <property type="entry name" value="SAM-dependent_MTases_sf"/>
</dbReference>